<feature type="region of interest" description="Disordered" evidence="1">
    <location>
        <begin position="181"/>
        <end position="207"/>
    </location>
</feature>
<evidence type="ECO:0000256" key="2">
    <source>
        <dbReference type="SAM" id="Phobius"/>
    </source>
</evidence>
<feature type="transmembrane region" description="Helical" evidence="2">
    <location>
        <begin position="220"/>
        <end position="241"/>
    </location>
</feature>
<dbReference type="EMBL" id="WIXP02000006">
    <property type="protein sequence ID" value="KAF6208932.1"/>
    <property type="molecule type" value="Genomic_DNA"/>
</dbReference>
<name>A0A8S9XIW2_APOLU</name>
<proteinExistence type="predicted"/>
<sequence>MGVSSALLVLFAAVVVCRGKIYTPCELAKDLKNRFKSDFTEHLGGNVSLAVCIAGYHGFDTSHRIINRDGFEFLGIFGLRYNSSVPNCARHDPTDHLNENLQGDLECLKKTVLSNPNKAYMYDRLCSSDLTRQCNCQSDCSEQDSILVPIFKDIIDSTHEDEDAIVAYLSMRNMDYYRTTQAPTTTPTTTIQTTSSTHPSLKSPGAAEVVVPHSPSETNIFSTALISLVMTALVFVAYLFYTKYVKARIAPPMAPVCVFNPMHEDQRAFSTMEP</sequence>
<comment type="caution">
    <text evidence="4">The sequence shown here is derived from an EMBL/GenBank/DDBJ whole genome shotgun (WGS) entry which is preliminary data.</text>
</comment>
<dbReference type="Gene3D" id="1.10.530.10">
    <property type="match status" value="1"/>
</dbReference>
<evidence type="ECO:0000256" key="3">
    <source>
        <dbReference type="SAM" id="SignalP"/>
    </source>
</evidence>
<keyword evidence="3" id="KW-0732">Signal</keyword>
<organism evidence="4 5">
    <name type="scientific">Apolygus lucorum</name>
    <name type="common">Small green plant bug</name>
    <name type="synonym">Lygocoris lucorum</name>
    <dbReference type="NCBI Taxonomy" id="248454"/>
    <lineage>
        <taxon>Eukaryota</taxon>
        <taxon>Metazoa</taxon>
        <taxon>Ecdysozoa</taxon>
        <taxon>Arthropoda</taxon>
        <taxon>Hexapoda</taxon>
        <taxon>Insecta</taxon>
        <taxon>Pterygota</taxon>
        <taxon>Neoptera</taxon>
        <taxon>Paraneoptera</taxon>
        <taxon>Hemiptera</taxon>
        <taxon>Heteroptera</taxon>
        <taxon>Panheteroptera</taxon>
        <taxon>Cimicomorpha</taxon>
        <taxon>Miridae</taxon>
        <taxon>Mirini</taxon>
        <taxon>Apolygus</taxon>
    </lineage>
</organism>
<reference evidence="4" key="1">
    <citation type="journal article" date="2021" name="Mol. Ecol. Resour.">
        <title>Apolygus lucorum genome provides insights into omnivorousness and mesophyll feeding.</title>
        <authorList>
            <person name="Liu Y."/>
            <person name="Liu H."/>
            <person name="Wang H."/>
            <person name="Huang T."/>
            <person name="Liu B."/>
            <person name="Yang B."/>
            <person name="Yin L."/>
            <person name="Li B."/>
            <person name="Zhang Y."/>
            <person name="Zhang S."/>
            <person name="Jiang F."/>
            <person name="Zhang X."/>
            <person name="Ren Y."/>
            <person name="Wang B."/>
            <person name="Wang S."/>
            <person name="Lu Y."/>
            <person name="Wu K."/>
            <person name="Fan W."/>
            <person name="Wang G."/>
        </authorList>
    </citation>
    <scope>NUCLEOTIDE SEQUENCE</scope>
    <source>
        <strain evidence="4">12Hb</strain>
    </source>
</reference>
<keyword evidence="2" id="KW-0472">Membrane</keyword>
<keyword evidence="2" id="KW-0812">Transmembrane</keyword>
<evidence type="ECO:0008006" key="6">
    <source>
        <dbReference type="Google" id="ProtNLM"/>
    </source>
</evidence>
<dbReference type="AlphaFoldDB" id="A0A8S9XIW2"/>
<evidence type="ECO:0000256" key="1">
    <source>
        <dbReference type="SAM" id="MobiDB-lite"/>
    </source>
</evidence>
<gene>
    <name evidence="4" type="ORF">GE061_014674</name>
</gene>
<evidence type="ECO:0000313" key="5">
    <source>
        <dbReference type="Proteomes" id="UP000466442"/>
    </source>
</evidence>
<keyword evidence="2" id="KW-1133">Transmembrane helix</keyword>
<feature type="chain" id="PRO_5035788858" description="Lysozyme" evidence="3">
    <location>
        <begin position="20"/>
        <end position="274"/>
    </location>
</feature>
<protein>
    <recommendedName>
        <fullName evidence="6">Lysozyme</fullName>
    </recommendedName>
</protein>
<dbReference type="SUPFAM" id="SSF53955">
    <property type="entry name" value="Lysozyme-like"/>
    <property type="match status" value="1"/>
</dbReference>
<evidence type="ECO:0000313" key="4">
    <source>
        <dbReference type="EMBL" id="KAF6208932.1"/>
    </source>
</evidence>
<keyword evidence="5" id="KW-1185">Reference proteome</keyword>
<accession>A0A8S9XIW2</accession>
<dbReference type="Proteomes" id="UP000466442">
    <property type="component" value="Unassembled WGS sequence"/>
</dbReference>
<feature type="signal peptide" evidence="3">
    <location>
        <begin position="1"/>
        <end position="19"/>
    </location>
</feature>
<dbReference type="InterPro" id="IPR023346">
    <property type="entry name" value="Lysozyme-like_dom_sf"/>
</dbReference>
<feature type="compositionally biased region" description="Low complexity" evidence="1">
    <location>
        <begin position="181"/>
        <end position="197"/>
    </location>
</feature>